<dbReference type="AlphaFoldDB" id="A0A846ZIC8"/>
<proteinExistence type="predicted"/>
<dbReference type="EMBL" id="JAAZQD010000001">
    <property type="protein sequence ID" value="NKZ37369.1"/>
    <property type="molecule type" value="Genomic_DNA"/>
</dbReference>
<evidence type="ECO:0000313" key="3">
    <source>
        <dbReference type="Proteomes" id="UP000541636"/>
    </source>
</evidence>
<dbReference type="InterPro" id="IPR025701">
    <property type="entry name" value="UBQ-conjugat_E2_E"/>
</dbReference>
<feature type="domain" description="Multi-ubiquitin" evidence="1">
    <location>
        <begin position="21"/>
        <end position="83"/>
    </location>
</feature>
<dbReference type="Pfam" id="PF14462">
    <property type="entry name" value="Prok-E2_E"/>
    <property type="match status" value="1"/>
</dbReference>
<dbReference type="Proteomes" id="UP000541636">
    <property type="component" value="Unassembled WGS sequence"/>
</dbReference>
<organism evidence="2 3">
    <name type="scientific">Oleiagrimonas citrea</name>
    <dbReference type="NCBI Taxonomy" id="1665687"/>
    <lineage>
        <taxon>Bacteria</taxon>
        <taxon>Pseudomonadati</taxon>
        <taxon>Pseudomonadota</taxon>
        <taxon>Gammaproteobacteria</taxon>
        <taxon>Lysobacterales</taxon>
        <taxon>Rhodanobacteraceae</taxon>
        <taxon>Oleiagrimonas</taxon>
    </lineage>
</organism>
<gene>
    <name evidence="2" type="ORF">HF690_00190</name>
</gene>
<accession>A0A846ZIC8</accession>
<name>A0A846ZIC8_9GAMM</name>
<sequence>MNTEANSTTNADHQVVQVADLTLAFRDVQVFTTTPTGAQLAQAAGFTPDQEATVLAVLADGELEDVRPTEIVNLATTSHRFVIVLSDRLYKFDVNGVVYEWPARIISGRQLRKLGQVPEDKVLYQTLPDGVERLLGSHDLVDLDCPGIEQFMTRIHHWKLNVQGVLLTVSHPTITVRQAITDAGFDATKLWIIVLRVHGQTKREVGLDDVIDLRTPGIEKLRLTPREVNNGEGTTAPLRMFALLPVDVRFLDGLGLRWETHVERAPANRDRRWLLIHDYPVPHGFTAERTLLALEIPLTYPGAQIDMFYTYPALALRTGQPIPRTQVSALIRGNTFNGWSRHRGPGSAWDPLTDNVATHLALVESSLLKEVQG</sequence>
<comment type="caution">
    <text evidence="2">The sequence shown here is derived from an EMBL/GenBank/DDBJ whole genome shotgun (WGS) entry which is preliminary data.</text>
</comment>
<keyword evidence="3" id="KW-1185">Reference proteome</keyword>
<protein>
    <submittedName>
        <fullName evidence="2">Prokaryotic E2 family E</fullName>
    </submittedName>
</protein>
<evidence type="ECO:0000313" key="2">
    <source>
        <dbReference type="EMBL" id="NKZ37369.1"/>
    </source>
</evidence>
<dbReference type="Pfam" id="PF14452">
    <property type="entry name" value="Multi_ubiq"/>
    <property type="match status" value="2"/>
</dbReference>
<dbReference type="RefSeq" id="WP_168608048.1">
    <property type="nucleotide sequence ID" value="NZ_JAAZQD010000001.1"/>
</dbReference>
<reference evidence="2 3" key="1">
    <citation type="journal article" date="2017" name="Int. J. Syst. Evol. Microbiol.">
        <title>Oleiagrimonas citrea sp. nov., a marine bacterium isolated from tidal flat sediment and emended description of the genus Oleiagrimonas Fang et al. 2015 and Oleiagrimonas soli.</title>
        <authorList>
            <person name="Yang S.H."/>
            <person name="Seo H.S."/>
            <person name="Seong C.N."/>
            <person name="Kwon K.K."/>
        </authorList>
    </citation>
    <scope>NUCLEOTIDE SEQUENCE [LARGE SCALE GENOMIC DNA]</scope>
    <source>
        <strain evidence="2 3">MEBiC09124</strain>
    </source>
</reference>
<feature type="domain" description="Multi-ubiquitin" evidence="1">
    <location>
        <begin position="90"/>
        <end position="154"/>
    </location>
</feature>
<evidence type="ECO:0000259" key="1">
    <source>
        <dbReference type="Pfam" id="PF14452"/>
    </source>
</evidence>
<dbReference type="InterPro" id="IPR027802">
    <property type="entry name" value="Multi-ubiquitin_dom"/>
</dbReference>